<organism evidence="1 2">
    <name type="scientific">Persea americana</name>
    <name type="common">Avocado</name>
    <dbReference type="NCBI Taxonomy" id="3435"/>
    <lineage>
        <taxon>Eukaryota</taxon>
        <taxon>Viridiplantae</taxon>
        <taxon>Streptophyta</taxon>
        <taxon>Embryophyta</taxon>
        <taxon>Tracheophyta</taxon>
        <taxon>Spermatophyta</taxon>
        <taxon>Magnoliopsida</taxon>
        <taxon>Magnoliidae</taxon>
        <taxon>Laurales</taxon>
        <taxon>Lauraceae</taxon>
        <taxon>Persea</taxon>
    </lineage>
</organism>
<comment type="caution">
    <text evidence="1">The sequence shown here is derived from an EMBL/GenBank/DDBJ whole genome shotgun (WGS) entry which is preliminary data.</text>
</comment>
<name>A0ACC2LZT4_PERAE</name>
<accession>A0ACC2LZT4</accession>
<proteinExistence type="predicted"/>
<evidence type="ECO:0000313" key="1">
    <source>
        <dbReference type="EMBL" id="KAJ8638869.1"/>
    </source>
</evidence>
<gene>
    <name evidence="1" type="ORF">MRB53_015563</name>
</gene>
<evidence type="ECO:0000313" key="2">
    <source>
        <dbReference type="Proteomes" id="UP001234297"/>
    </source>
</evidence>
<sequence>MAGAFTPSAPAAFLLSSSSTLPCSAHSPPLCQIYGRKWGFHKHLRIGVGQGRSNSPLSVVTSVATTEISFTEQQAQSLAAKESQRPVYPFSAIVGQDEMKLCLLLNVIDPKIGGVMIMGDRGTGKSTTVRSLVDLLPEIKVVSGDPFNSDPEDPESMGVEVRERVIKGEKLPVVITKITMVDLPLGATEDRVCGTIDIEKALTEGVKAFEPGLLAKANRGILYVDEVNLLDDHLVDVLLDSAASGWNTVEREGISISHPARFILIGSGNPEEGELRPQLLDRFGMHAQVGTVRDAELRVKIVEERSRFDRNPKEFRDSYTAEQEKLQQQIRAARQSLSSVQIDHDLRVKISKVCAELNVDGLRGDIVSNRAAKALAALKGRDKVTTEDIATRNSMRCLAEQGIHPHLGNLLKRYHLYVYSCADFILQLTAMANGIIQQEWLKLLWCIRCSSCKTDTQPIIALGALFLSSCKSLFAGPLTYLQPLWVAELESIPAPKEEV</sequence>
<keyword evidence="2" id="KW-1185">Reference proteome</keyword>
<dbReference type="EMBL" id="CM056813">
    <property type="protein sequence ID" value="KAJ8638869.1"/>
    <property type="molecule type" value="Genomic_DNA"/>
</dbReference>
<dbReference type="Proteomes" id="UP001234297">
    <property type="component" value="Chromosome 5"/>
</dbReference>
<reference evidence="1 2" key="1">
    <citation type="journal article" date="2022" name="Hortic Res">
        <title>A haplotype resolved chromosomal level avocado genome allows analysis of novel avocado genes.</title>
        <authorList>
            <person name="Nath O."/>
            <person name="Fletcher S.J."/>
            <person name="Hayward A."/>
            <person name="Shaw L.M."/>
            <person name="Masouleh A.K."/>
            <person name="Furtado A."/>
            <person name="Henry R.J."/>
            <person name="Mitter N."/>
        </authorList>
    </citation>
    <scope>NUCLEOTIDE SEQUENCE [LARGE SCALE GENOMIC DNA]</scope>
    <source>
        <strain evidence="2">cv. Hass</strain>
    </source>
</reference>
<protein>
    <submittedName>
        <fullName evidence="1">Uncharacterized protein</fullName>
    </submittedName>
</protein>